<dbReference type="RefSeq" id="WP_234623077.1">
    <property type="nucleotide sequence ID" value="NZ_JAHWXT010000002.1"/>
</dbReference>
<feature type="region of interest" description="Disordered" evidence="1">
    <location>
        <begin position="451"/>
        <end position="493"/>
    </location>
</feature>
<dbReference type="InterPro" id="IPR024787">
    <property type="entry name" value="EcsC"/>
</dbReference>
<accession>A0A8X8GE89</accession>
<dbReference type="Pfam" id="PF12787">
    <property type="entry name" value="EcsC"/>
    <property type="match status" value="1"/>
</dbReference>
<gene>
    <name evidence="2" type="ORF">KW868_07070</name>
</gene>
<feature type="region of interest" description="Disordered" evidence="1">
    <location>
        <begin position="411"/>
        <end position="436"/>
    </location>
</feature>
<dbReference type="EMBL" id="JAHWXT010000002">
    <property type="protein sequence ID" value="MCF0264227.1"/>
    <property type="molecule type" value="Genomic_DNA"/>
</dbReference>
<feature type="compositionally biased region" description="Basic and acidic residues" evidence="1">
    <location>
        <begin position="476"/>
        <end position="493"/>
    </location>
</feature>
<protein>
    <submittedName>
        <fullName evidence="2">EcsC family protein</fullName>
    </submittedName>
</protein>
<proteinExistence type="predicted"/>
<sequence>MANSNKKQSGGFISNAFGVAKKLSETGLSVINHVAPGTVSKLSHSPKDESVVQGTAQEKSAFERKQYENPQQMLREHLPNVTGQLLGKHYKKINNVASFISPDLNDKLSDFIFDKLNEFVSELTSVEAVLKEVGAKSLAELAKDPERSQRISMALANQNKIIAAIQGTVTGAFGGLGAVIDVPSSLALALRSVYHTGRAHGFELNAKDHAVVEYIFKQIDLGTVAEKHALMAAIRTFAGVLQTHNVSQLQQLLGSSNDIELLKKWVANEDGTFKLPWMNNLPHFSLLTRLTPLATMGISAAYSWKLVDDATDKAQIVFSGARQYLLQHSDEKIDVLDAYEKFSQLISNAHPLLLEDSKAEKLAEKVEPQVENEAITHVEVKEKTSEAVEESNAEQKVEQGIQKLAETHIEDKHATQQQDKATPVKPRRTAQKKVAAVETTTAKVTDVAKTSTTAKTVTKKRTPVKAKATTENTVKASEKTQEATETKSESKPE</sequence>
<dbReference type="AlphaFoldDB" id="A0A8X8GE89"/>
<organism evidence="2 3">
    <name type="scientific">Acinetobacter guillouiae</name>
    <name type="common">Acinetobacter genomosp. 11</name>
    <dbReference type="NCBI Taxonomy" id="106649"/>
    <lineage>
        <taxon>Bacteria</taxon>
        <taxon>Pseudomonadati</taxon>
        <taxon>Pseudomonadota</taxon>
        <taxon>Gammaproteobacteria</taxon>
        <taxon>Moraxellales</taxon>
        <taxon>Moraxellaceae</taxon>
        <taxon>Acinetobacter</taxon>
    </lineage>
</organism>
<name>A0A8X8GE89_ACIGI</name>
<dbReference type="Proteomes" id="UP000887320">
    <property type="component" value="Unassembled WGS sequence"/>
</dbReference>
<evidence type="ECO:0000256" key="1">
    <source>
        <dbReference type="SAM" id="MobiDB-lite"/>
    </source>
</evidence>
<reference evidence="2" key="1">
    <citation type="submission" date="2021-07" db="EMBL/GenBank/DDBJ databases">
        <authorList>
            <person name="Fernandez M."/>
            <person name="Pereira P."/>
            <person name="Torres Tejerizo G.A."/>
            <person name="Gonzalez P."/>
            <person name="Agostini E."/>
        </authorList>
    </citation>
    <scope>NUCLEOTIDE SEQUENCE</scope>
    <source>
        <strain evidence="2">SFC 500-1A</strain>
    </source>
</reference>
<evidence type="ECO:0000313" key="2">
    <source>
        <dbReference type="EMBL" id="MCF0264227.1"/>
    </source>
</evidence>
<evidence type="ECO:0000313" key="3">
    <source>
        <dbReference type="Proteomes" id="UP000887320"/>
    </source>
</evidence>
<comment type="caution">
    <text evidence="2">The sequence shown here is derived from an EMBL/GenBank/DDBJ whole genome shotgun (WGS) entry which is preliminary data.</text>
</comment>